<dbReference type="InterPro" id="IPR029056">
    <property type="entry name" value="Ribokinase-like"/>
</dbReference>
<dbReference type="RefSeq" id="WP_066598238.1">
    <property type="nucleotide sequence ID" value="NZ_CP016282.1"/>
</dbReference>
<comment type="similarity">
    <text evidence="1">Belongs to the carbohydrate kinase PfkB family.</text>
</comment>
<dbReference type="PATRIC" id="fig|670052.7.peg.3461"/>
<evidence type="ECO:0000256" key="4">
    <source>
        <dbReference type="ARBA" id="ARBA00022777"/>
    </source>
</evidence>
<evidence type="ECO:0000256" key="2">
    <source>
        <dbReference type="ARBA" id="ARBA00022679"/>
    </source>
</evidence>
<dbReference type="InterPro" id="IPR002173">
    <property type="entry name" value="Carboh/pur_kinase_PfkB_CS"/>
</dbReference>
<dbReference type="PANTHER" id="PTHR43085">
    <property type="entry name" value="HEXOKINASE FAMILY MEMBER"/>
    <property type="match status" value="1"/>
</dbReference>
<protein>
    <submittedName>
        <fullName evidence="7">2-dehydro-3-deoxygluconokinase</fullName>
    </submittedName>
</protein>
<accession>A0A1B1BNP1</accession>
<keyword evidence="3" id="KW-0547">Nucleotide-binding</keyword>
<evidence type="ECO:0000256" key="1">
    <source>
        <dbReference type="ARBA" id="ARBA00010688"/>
    </source>
</evidence>
<gene>
    <name evidence="7" type="ORF">PA27867_3363</name>
</gene>
<name>A0A1B1BNP1_9MICO</name>
<keyword evidence="2" id="KW-0808">Transferase</keyword>
<dbReference type="Pfam" id="PF00294">
    <property type="entry name" value="PfkB"/>
    <property type="match status" value="1"/>
</dbReference>
<evidence type="ECO:0000256" key="5">
    <source>
        <dbReference type="ARBA" id="ARBA00022840"/>
    </source>
</evidence>
<dbReference type="Gene3D" id="3.40.1190.20">
    <property type="match status" value="1"/>
</dbReference>
<dbReference type="SUPFAM" id="SSF53613">
    <property type="entry name" value="Ribokinase-like"/>
    <property type="match status" value="1"/>
</dbReference>
<dbReference type="STRING" id="670052.PA27867_3363"/>
<keyword evidence="4 7" id="KW-0418">Kinase</keyword>
<keyword evidence="8" id="KW-1185">Reference proteome</keyword>
<dbReference type="EMBL" id="CP016282">
    <property type="protein sequence ID" value="ANP74292.1"/>
    <property type="molecule type" value="Genomic_DNA"/>
</dbReference>
<dbReference type="AlphaFoldDB" id="A0A1B1BNP1"/>
<dbReference type="OrthoDB" id="9808601at2"/>
<proteinExistence type="inferred from homology"/>
<dbReference type="KEGG" id="cart:PA27867_3363"/>
<evidence type="ECO:0000313" key="7">
    <source>
        <dbReference type="EMBL" id="ANP74292.1"/>
    </source>
</evidence>
<sequence length="342" mass="35560">MNAATLRLPTPASALDVVTLGEIMAMFVADEPGALVSAEHFTRRLAGAEFNVAVGLTRLGHRVGFLTRLGADPFGEFAHSRLRELGIDADQVSVDPVAPTGFQLKNRAGDGDDPTVVYFRAHSAARGMGPTTATDAYLRRARHLHLTGIPLALGEGPRALAAQAVAAARQSGATVSVDPNLRPALWPDTATMVRTVNDLALQADWVLPGLPEGRILTGATTPAGVARWYLDRGVQAVAVKTGAAGAELFTRDGLHAVCPPFPVRPVDTVGAGDGFAAGFISAALDGRPVPEWLSRAAAVGAIATTSHGDQEGLPDRAGLAAFLAATDQTRIHDNTPAERASV</sequence>
<evidence type="ECO:0000259" key="6">
    <source>
        <dbReference type="Pfam" id="PF00294"/>
    </source>
</evidence>
<dbReference type="Proteomes" id="UP000092582">
    <property type="component" value="Chromosome 1"/>
</dbReference>
<dbReference type="InterPro" id="IPR011611">
    <property type="entry name" value="PfkB_dom"/>
</dbReference>
<reference evidence="7 8" key="1">
    <citation type="submission" date="2016-06" db="EMBL/GenBank/DDBJ databases">
        <title>Genome sequencing of Cryobacterium arcticum PAMC 27867.</title>
        <authorList>
            <person name="Lee J."/>
            <person name="Kim O.-S."/>
        </authorList>
    </citation>
    <scope>NUCLEOTIDE SEQUENCE [LARGE SCALE GENOMIC DNA]</scope>
    <source>
        <strain evidence="7 8">PAMC 27867</strain>
    </source>
</reference>
<keyword evidence="5" id="KW-0067">ATP-binding</keyword>
<dbReference type="PROSITE" id="PS00584">
    <property type="entry name" value="PFKB_KINASES_2"/>
    <property type="match status" value="1"/>
</dbReference>
<dbReference type="GO" id="GO:0005524">
    <property type="term" value="F:ATP binding"/>
    <property type="evidence" value="ECO:0007669"/>
    <property type="project" value="UniProtKB-KW"/>
</dbReference>
<dbReference type="InterPro" id="IPR050306">
    <property type="entry name" value="PfkB_Carbo_kinase"/>
</dbReference>
<dbReference type="CDD" id="cd01166">
    <property type="entry name" value="KdgK"/>
    <property type="match status" value="1"/>
</dbReference>
<evidence type="ECO:0000256" key="3">
    <source>
        <dbReference type="ARBA" id="ARBA00022741"/>
    </source>
</evidence>
<feature type="domain" description="Carbohydrate kinase PfkB" evidence="6">
    <location>
        <begin position="16"/>
        <end position="315"/>
    </location>
</feature>
<dbReference type="GO" id="GO:0016301">
    <property type="term" value="F:kinase activity"/>
    <property type="evidence" value="ECO:0007669"/>
    <property type="project" value="UniProtKB-KW"/>
</dbReference>
<evidence type="ECO:0000313" key="8">
    <source>
        <dbReference type="Proteomes" id="UP000092582"/>
    </source>
</evidence>
<organism evidence="7 8">
    <name type="scientific">Cryobacterium arcticum</name>
    <dbReference type="NCBI Taxonomy" id="670052"/>
    <lineage>
        <taxon>Bacteria</taxon>
        <taxon>Bacillati</taxon>
        <taxon>Actinomycetota</taxon>
        <taxon>Actinomycetes</taxon>
        <taxon>Micrococcales</taxon>
        <taxon>Microbacteriaceae</taxon>
        <taxon>Cryobacterium</taxon>
    </lineage>
</organism>
<dbReference type="PANTHER" id="PTHR43085:SF1">
    <property type="entry name" value="PSEUDOURIDINE KINASE-RELATED"/>
    <property type="match status" value="1"/>
</dbReference>